<evidence type="ECO:0000256" key="5">
    <source>
        <dbReference type="PIRSR" id="PIRSR615500-1"/>
    </source>
</evidence>
<dbReference type="InterPro" id="IPR036852">
    <property type="entry name" value="Peptidase_S8/S53_dom_sf"/>
</dbReference>
<keyword evidence="12" id="KW-1185">Reference proteome</keyword>
<feature type="domain" description="Peptidase S8/S53" evidence="10">
    <location>
        <begin position="231"/>
        <end position="494"/>
    </location>
</feature>
<protein>
    <submittedName>
        <fullName evidence="11">Subtilase family protein</fullName>
    </submittedName>
</protein>
<name>A0A1C5K2Y0_9ACTN</name>
<dbReference type="EMBL" id="LT607751">
    <property type="protein sequence ID" value="SCG77127.1"/>
    <property type="molecule type" value="Genomic_DNA"/>
</dbReference>
<evidence type="ECO:0000256" key="1">
    <source>
        <dbReference type="ARBA" id="ARBA00011073"/>
    </source>
</evidence>
<dbReference type="InterPro" id="IPR050131">
    <property type="entry name" value="Peptidase_S8_subtilisin-like"/>
</dbReference>
<dbReference type="AlphaFoldDB" id="A0A1C5K2Y0"/>
<comment type="similarity">
    <text evidence="1 6 7">Belongs to the peptidase S8 family.</text>
</comment>
<dbReference type="GO" id="GO:0005975">
    <property type="term" value="P:carbohydrate metabolic process"/>
    <property type="evidence" value="ECO:0007669"/>
    <property type="project" value="UniProtKB-ARBA"/>
</dbReference>
<evidence type="ECO:0000313" key="12">
    <source>
        <dbReference type="Proteomes" id="UP000198210"/>
    </source>
</evidence>
<feature type="active site" description="Charge relay system" evidence="5 6">
    <location>
        <position position="447"/>
    </location>
</feature>
<evidence type="ECO:0000256" key="3">
    <source>
        <dbReference type="ARBA" id="ARBA00022801"/>
    </source>
</evidence>
<dbReference type="Gene3D" id="3.40.50.200">
    <property type="entry name" value="Peptidase S8/S53 domain"/>
    <property type="match status" value="1"/>
</dbReference>
<evidence type="ECO:0000256" key="6">
    <source>
        <dbReference type="PROSITE-ProRule" id="PRU01240"/>
    </source>
</evidence>
<evidence type="ECO:0000256" key="7">
    <source>
        <dbReference type="RuleBase" id="RU003355"/>
    </source>
</evidence>
<feature type="region of interest" description="Disordered" evidence="8">
    <location>
        <begin position="28"/>
        <end position="54"/>
    </location>
</feature>
<dbReference type="InterPro" id="IPR023827">
    <property type="entry name" value="Peptidase_S8_Asp-AS"/>
</dbReference>
<keyword evidence="2 6" id="KW-0645">Protease</keyword>
<dbReference type="InterPro" id="IPR000209">
    <property type="entry name" value="Peptidase_S8/S53_dom"/>
</dbReference>
<dbReference type="InterPro" id="IPR013783">
    <property type="entry name" value="Ig-like_fold"/>
</dbReference>
<dbReference type="Proteomes" id="UP000198210">
    <property type="component" value="Chromosome I"/>
</dbReference>
<accession>A0A1C5K2Y0</accession>
<feature type="active site" description="Charge relay system" evidence="5 6">
    <location>
        <position position="240"/>
    </location>
</feature>
<evidence type="ECO:0000256" key="9">
    <source>
        <dbReference type="SAM" id="SignalP"/>
    </source>
</evidence>
<dbReference type="PROSITE" id="PS00136">
    <property type="entry name" value="SUBTILASE_ASP"/>
    <property type="match status" value="1"/>
</dbReference>
<dbReference type="InterPro" id="IPR017297">
    <property type="entry name" value="Peptidase_S8A_DPH-A"/>
</dbReference>
<evidence type="ECO:0000256" key="4">
    <source>
        <dbReference type="ARBA" id="ARBA00022825"/>
    </source>
</evidence>
<dbReference type="Pfam" id="PF00082">
    <property type="entry name" value="Peptidase_S8"/>
    <property type="match status" value="1"/>
</dbReference>
<dbReference type="GO" id="GO:0004252">
    <property type="term" value="F:serine-type endopeptidase activity"/>
    <property type="evidence" value="ECO:0007669"/>
    <property type="project" value="UniProtKB-UniRule"/>
</dbReference>
<feature type="active site" description="Charge relay system" evidence="5 6">
    <location>
        <position position="272"/>
    </location>
</feature>
<dbReference type="PROSITE" id="PS51892">
    <property type="entry name" value="SUBTILASE"/>
    <property type="match status" value="1"/>
</dbReference>
<keyword evidence="4 6" id="KW-0720">Serine protease</keyword>
<keyword evidence="3 6" id="KW-0378">Hydrolase</keyword>
<dbReference type="InterPro" id="IPR022398">
    <property type="entry name" value="Peptidase_S8_His-AS"/>
</dbReference>
<dbReference type="GO" id="GO:0006508">
    <property type="term" value="P:proteolysis"/>
    <property type="evidence" value="ECO:0007669"/>
    <property type="project" value="UniProtKB-KW"/>
</dbReference>
<gene>
    <name evidence="11" type="ORF">GA0074704_5408</name>
</gene>
<evidence type="ECO:0000256" key="8">
    <source>
        <dbReference type="SAM" id="MobiDB-lite"/>
    </source>
</evidence>
<dbReference type="PRINTS" id="PR00723">
    <property type="entry name" value="SUBTILISIN"/>
</dbReference>
<dbReference type="PROSITE" id="PS00138">
    <property type="entry name" value="SUBTILASE_SER"/>
    <property type="match status" value="1"/>
</dbReference>
<dbReference type="PANTHER" id="PTHR43806:SF11">
    <property type="entry name" value="CEREVISIN-RELATED"/>
    <property type="match status" value="1"/>
</dbReference>
<evidence type="ECO:0000259" key="10">
    <source>
        <dbReference type="Pfam" id="PF00082"/>
    </source>
</evidence>
<dbReference type="RefSeq" id="WP_231926693.1">
    <property type="nucleotide sequence ID" value="NZ_JBHLYF010000033.1"/>
</dbReference>
<dbReference type="InterPro" id="IPR023828">
    <property type="entry name" value="Peptidase_S8_Ser-AS"/>
</dbReference>
<keyword evidence="9" id="KW-0732">Signal</keyword>
<dbReference type="PANTHER" id="PTHR43806">
    <property type="entry name" value="PEPTIDASE S8"/>
    <property type="match status" value="1"/>
</dbReference>
<dbReference type="InterPro" id="IPR015500">
    <property type="entry name" value="Peptidase_S8_subtilisin-rel"/>
</dbReference>
<feature type="chain" id="PRO_5008720300" evidence="9">
    <location>
        <begin position="28"/>
        <end position="1122"/>
    </location>
</feature>
<organism evidence="11 12">
    <name type="scientific">Micromonospora siamensis</name>
    <dbReference type="NCBI Taxonomy" id="299152"/>
    <lineage>
        <taxon>Bacteria</taxon>
        <taxon>Bacillati</taxon>
        <taxon>Actinomycetota</taxon>
        <taxon>Actinomycetes</taxon>
        <taxon>Micromonosporales</taxon>
        <taxon>Micromonosporaceae</taxon>
        <taxon>Micromonospora</taxon>
    </lineage>
</organism>
<reference evidence="11 12" key="1">
    <citation type="submission" date="2016-06" db="EMBL/GenBank/DDBJ databases">
        <authorList>
            <person name="Kjaerup R.B."/>
            <person name="Dalgaard T.S."/>
            <person name="Juul-Madsen H.R."/>
        </authorList>
    </citation>
    <scope>NUCLEOTIDE SEQUENCE [LARGE SCALE GENOMIC DNA]</scope>
    <source>
        <strain evidence="11 12">DSM 45097</strain>
    </source>
</reference>
<feature type="signal peptide" evidence="9">
    <location>
        <begin position="1"/>
        <end position="27"/>
    </location>
</feature>
<evidence type="ECO:0000256" key="2">
    <source>
        <dbReference type="ARBA" id="ARBA00022670"/>
    </source>
</evidence>
<dbReference type="SUPFAM" id="SSF52743">
    <property type="entry name" value="Subtilisin-like"/>
    <property type="match status" value="1"/>
</dbReference>
<dbReference type="PIRSF" id="PIRSF037854">
    <property type="entry name" value="Dihydropyridine_esterase"/>
    <property type="match status" value="1"/>
</dbReference>
<sequence>MPRSRRKLAALGLTLGMVIGGHAPVSAAPRTAPAGPATAAPTSAAPAAPPGAGRSATVTLLTGDRVTLTAAGRAAVRPGAGRAGIGFLVRRDRDHLTVLPQDALPLIRAGRVDRRLFDVTELIAAGYDDAHRDTLPLLVSYRQGVARRATATPAGTRVTRDLPAIGGAALVATKTDTAGVWAGLTTGRAGARVDTAGGVDRIWLDGRRRVTLDHSVPQIGAPAAYKAGFTGKGVTVAVLDTGVDLTHPDLAGRVAEARNFSAVPENDDTVGHGTHVASIIAGSGAASGGKYRGVAPDATLLSGKVCEDEGCTDSAILAGMQWAAAEKHATVVNMSLSGWDTPEVDPLEQAVQTLTAQTGTLFVTAAGNDGSDASVGSPASADAALAVGAVDRDDELADFSSRGPRIGDDAIKPDITAPGVGIVAARAAHGVIGEPVGEKYVALSGTSMATPHVVGAVALLAQQHPGWNAGRYKALLMASAKPHPAQTAFAQGAGRVDVAHAITEQVTSDPASVSFGKALWPHGDDAPITRTVRYRNAGTGPLTLEIGTEISGPGGRPAPAGMFRVSPSRLTVPAGGTGQVTVTADTRLGGADGFWTGRLVAHAGTTVAVTPLAVNREVESYALTIRTEDRAGARTGDHYTSLVNLDRFEFPLDINDPDGEATVRVPRGRYALNSLIYRPDGSGDWVETTMLARPDMVVDHDQRITLSARAGRPVGMTVPRSGASPELIDLSTTYYGKDVIYGFGLWAAGFDGLYTAHLGPRVSADRFVASLSSQWTDGTRTSPYLYALSEVFPGRMPTGFVRDYRQRDLATVVHRFRGGYPGMQAERYVMPESGYNTGGSALILAAPLPGRRTEHYSTSPGMRWASELDFGTPTEEGWLDVKAVLESVPTAYRAGRTAHEDWNSAPYGPSFPQPRWPEQGITRLGDTLLVILPVHTDAAGHPGGSLNDTARTALYRNGKLLAESDSAGYAEFTVPPGAADYKVVTSARRGFTDLSSEVGAAWTFRSRHVAGKDWVRLPAMAVRFTPPLRIDNSAPKGRPYVIPVAVQRQPGAPTAKLTALTVDVSYDGGKRWQPARVRHTPLGWVAVVRHPDRAGYVSLRAEARDAAGSTVTERIIGAYRLR</sequence>
<proteinExistence type="inferred from homology"/>
<dbReference type="PROSITE" id="PS00137">
    <property type="entry name" value="SUBTILASE_HIS"/>
    <property type="match status" value="1"/>
</dbReference>
<dbReference type="Gene3D" id="2.60.40.10">
    <property type="entry name" value="Immunoglobulins"/>
    <property type="match status" value="1"/>
</dbReference>
<evidence type="ECO:0000313" key="11">
    <source>
        <dbReference type="EMBL" id="SCG77127.1"/>
    </source>
</evidence>